<keyword evidence="1" id="KW-1133">Transmembrane helix</keyword>
<proteinExistence type="predicted"/>
<name>A0AA86TA67_9BACT</name>
<accession>A0AA86TA67</accession>
<feature type="transmembrane region" description="Helical" evidence="1">
    <location>
        <begin position="90"/>
        <end position="111"/>
    </location>
</feature>
<feature type="domain" description="Urate oxidase N-terminal" evidence="2">
    <location>
        <begin position="117"/>
        <end position="189"/>
    </location>
</feature>
<feature type="transmembrane region" description="Helical" evidence="1">
    <location>
        <begin position="177"/>
        <end position="195"/>
    </location>
</feature>
<feature type="transmembrane region" description="Helical" evidence="1">
    <location>
        <begin position="45"/>
        <end position="69"/>
    </location>
</feature>
<feature type="transmembrane region" description="Helical" evidence="1">
    <location>
        <begin position="12"/>
        <end position="33"/>
    </location>
</feature>
<dbReference type="RefSeq" id="WP_289270290.1">
    <property type="nucleotide sequence ID" value="NZ_OX365700.1"/>
</dbReference>
<feature type="transmembrane region" description="Helical" evidence="1">
    <location>
        <begin position="117"/>
        <end position="139"/>
    </location>
</feature>
<dbReference type="Proteomes" id="UP001179121">
    <property type="component" value="Chromosome"/>
</dbReference>
<dbReference type="InterPro" id="IPR010389">
    <property type="entry name" value="Urate_ox_N"/>
</dbReference>
<protein>
    <submittedName>
        <fullName evidence="3">Urate_ox_N domain-containing protein</fullName>
    </submittedName>
</protein>
<dbReference type="EMBL" id="OX365700">
    <property type="protein sequence ID" value="CAI4033243.1"/>
    <property type="molecule type" value="Genomic_DNA"/>
</dbReference>
<gene>
    <name evidence="3" type="ORF">DNFV4_03679</name>
</gene>
<evidence type="ECO:0000256" key="1">
    <source>
        <dbReference type="SAM" id="Phobius"/>
    </source>
</evidence>
<keyword evidence="1" id="KW-0472">Membrane</keyword>
<dbReference type="KEGG" id="nti:DNFV4_03679"/>
<evidence type="ECO:0000313" key="4">
    <source>
        <dbReference type="Proteomes" id="UP001179121"/>
    </source>
</evidence>
<evidence type="ECO:0000313" key="3">
    <source>
        <dbReference type="EMBL" id="CAI4033243.1"/>
    </source>
</evidence>
<keyword evidence="4" id="KW-1185">Reference proteome</keyword>
<keyword evidence="1" id="KW-0812">Transmembrane</keyword>
<dbReference type="AlphaFoldDB" id="A0AA86TA67"/>
<evidence type="ECO:0000259" key="2">
    <source>
        <dbReference type="Pfam" id="PF06181"/>
    </source>
</evidence>
<dbReference type="Pfam" id="PF06181">
    <property type="entry name" value="Urate_ox_N"/>
    <property type="match status" value="1"/>
</dbReference>
<organism evidence="3 4">
    <name type="scientific">Nitrospira tepida</name>
    <dbReference type="NCBI Taxonomy" id="2973512"/>
    <lineage>
        <taxon>Bacteria</taxon>
        <taxon>Pseudomonadati</taxon>
        <taxon>Nitrospirota</taxon>
        <taxon>Nitrospiria</taxon>
        <taxon>Nitrospirales</taxon>
        <taxon>Nitrospiraceae</taxon>
        <taxon>Nitrospira</taxon>
    </lineage>
</organism>
<reference evidence="3" key="1">
    <citation type="submission" date="2022-10" db="EMBL/GenBank/DDBJ databases">
        <authorList>
            <person name="Koch H."/>
        </authorList>
    </citation>
    <scope>NUCLEOTIDE SEQUENCE</scope>
    <source>
        <strain evidence="3">DNF</strain>
    </source>
</reference>
<sequence>MKFLEDPYQTLWAGLGLSVVLIVVFLGMAGVGAGEADWLGILFRWVHFLAGITWIGLLYFFNLINAAFLKSLDGPTKNIVIPKLMPAALNWFRHGATVTVLAGLVLYFWLYSKGGTGAYALGIGGLLGIIMMANVHAIIWPNQKKIIAAVSQAAAGGPPPPPEMAAWGRTALLASRVNFMLSIPMLFFMGAGSHIK</sequence>